<evidence type="ECO:0000256" key="3">
    <source>
        <dbReference type="ARBA" id="ARBA00022729"/>
    </source>
</evidence>
<protein>
    <submittedName>
        <fullName evidence="7">Multiple epidermal growth factor-like domains protein 6</fullName>
    </submittedName>
</protein>
<keyword evidence="2" id="KW-0964">Secreted</keyword>
<dbReference type="SMART" id="SM00181">
    <property type="entry name" value="EGF"/>
    <property type="match status" value="3"/>
</dbReference>
<proteinExistence type="predicted"/>
<dbReference type="PANTHER" id="PTHR47333:SF4">
    <property type="entry name" value="EGF-LIKE DOMAIN-CONTAINING PROTEIN"/>
    <property type="match status" value="1"/>
</dbReference>
<dbReference type="EMBL" id="BGPR01002622">
    <property type="protein sequence ID" value="GBM76459.1"/>
    <property type="molecule type" value="Genomic_DNA"/>
</dbReference>
<evidence type="ECO:0000256" key="5">
    <source>
        <dbReference type="ARBA" id="ARBA00023180"/>
    </source>
</evidence>
<dbReference type="InterPro" id="IPR011489">
    <property type="entry name" value="EMI_domain"/>
</dbReference>
<keyword evidence="4" id="KW-1015">Disulfide bond</keyword>
<evidence type="ECO:0000256" key="1">
    <source>
        <dbReference type="ARBA" id="ARBA00004613"/>
    </source>
</evidence>
<sequence length="310" mass="35873">MVKTHVISFFRRPHVCTYNVMQMVKIRKPCLRAYTKIERIRKANCPYSDEWCVDYKPRPHVCTYNVMQMVKIRKPCLRAYTKIERIRKANCPYSDEWCVDYKPRTVYYTGYTHKLEPRYTTVHRCCEGCFPIDDRGCLHKECLQELTELCDDPRMSYCSCDERHPQPAHCEPPGKDPCRLDNGGCDHYCHFLEGAVNCTCASGFELQRDGQTCKEENPCSRKNGGCSHYCHYENRTVVCQCAVGFELLHDGRTCREKNPCEEGNGGCEHSCSYEGGQLMCRCRPGFELGSDGKSCKGNFLFRNAIHTMDF</sequence>
<dbReference type="SUPFAM" id="SSF57184">
    <property type="entry name" value="Growth factor receptor domain"/>
    <property type="match status" value="1"/>
</dbReference>
<comment type="caution">
    <text evidence="7">The sequence shown here is derived from an EMBL/GenBank/DDBJ whole genome shotgun (WGS) entry which is preliminary data.</text>
</comment>
<dbReference type="InterPro" id="IPR000742">
    <property type="entry name" value="EGF"/>
</dbReference>
<dbReference type="InterPro" id="IPR052080">
    <property type="entry name" value="vWF_C/EGF_Fibrillin"/>
</dbReference>
<comment type="subcellular location">
    <subcellularLocation>
        <location evidence="1">Secreted</location>
    </subcellularLocation>
</comment>
<dbReference type="AlphaFoldDB" id="A0A4Y2IGS6"/>
<dbReference type="Pfam" id="PF14670">
    <property type="entry name" value="FXa_inhibition"/>
    <property type="match status" value="3"/>
</dbReference>
<keyword evidence="5" id="KW-0325">Glycoprotein</keyword>
<name>A0A4Y2IGS6_ARAVE</name>
<evidence type="ECO:0000313" key="7">
    <source>
        <dbReference type="EMBL" id="GBM76459.1"/>
    </source>
</evidence>
<dbReference type="PANTHER" id="PTHR47333">
    <property type="entry name" value="VON WILLEBRAND FACTOR C AND EGF DOMAIN-CONTAINING PROTEIN"/>
    <property type="match status" value="1"/>
</dbReference>
<feature type="domain" description="EMI" evidence="6">
    <location>
        <begin position="58"/>
        <end position="139"/>
    </location>
</feature>
<evidence type="ECO:0000256" key="2">
    <source>
        <dbReference type="ARBA" id="ARBA00022525"/>
    </source>
</evidence>
<evidence type="ECO:0000259" key="6">
    <source>
        <dbReference type="PROSITE" id="PS51041"/>
    </source>
</evidence>
<evidence type="ECO:0000313" key="8">
    <source>
        <dbReference type="Proteomes" id="UP000499080"/>
    </source>
</evidence>
<reference evidence="7 8" key="1">
    <citation type="journal article" date="2019" name="Sci. Rep.">
        <title>Orb-weaving spider Araneus ventricosus genome elucidates the spidroin gene catalogue.</title>
        <authorList>
            <person name="Kono N."/>
            <person name="Nakamura H."/>
            <person name="Ohtoshi R."/>
            <person name="Moran D.A.P."/>
            <person name="Shinohara A."/>
            <person name="Yoshida Y."/>
            <person name="Fujiwara M."/>
            <person name="Mori M."/>
            <person name="Tomita M."/>
            <person name="Arakawa K."/>
        </authorList>
    </citation>
    <scope>NUCLEOTIDE SEQUENCE [LARGE SCALE GENOMIC DNA]</scope>
</reference>
<dbReference type="Gene3D" id="2.10.25.10">
    <property type="entry name" value="Laminin"/>
    <property type="match status" value="3"/>
</dbReference>
<dbReference type="Proteomes" id="UP000499080">
    <property type="component" value="Unassembled WGS sequence"/>
</dbReference>
<evidence type="ECO:0000256" key="4">
    <source>
        <dbReference type="ARBA" id="ARBA00023157"/>
    </source>
</evidence>
<dbReference type="InterPro" id="IPR009030">
    <property type="entry name" value="Growth_fac_rcpt_cys_sf"/>
</dbReference>
<accession>A0A4Y2IGS6</accession>
<dbReference type="PROSITE" id="PS51041">
    <property type="entry name" value="EMI"/>
    <property type="match status" value="1"/>
</dbReference>
<keyword evidence="8" id="KW-1185">Reference proteome</keyword>
<organism evidence="7 8">
    <name type="scientific">Araneus ventricosus</name>
    <name type="common">Orbweaver spider</name>
    <name type="synonym">Epeira ventricosa</name>
    <dbReference type="NCBI Taxonomy" id="182803"/>
    <lineage>
        <taxon>Eukaryota</taxon>
        <taxon>Metazoa</taxon>
        <taxon>Ecdysozoa</taxon>
        <taxon>Arthropoda</taxon>
        <taxon>Chelicerata</taxon>
        <taxon>Arachnida</taxon>
        <taxon>Araneae</taxon>
        <taxon>Araneomorphae</taxon>
        <taxon>Entelegynae</taxon>
        <taxon>Araneoidea</taxon>
        <taxon>Araneidae</taxon>
        <taxon>Araneus</taxon>
    </lineage>
</organism>
<dbReference type="GO" id="GO:0005576">
    <property type="term" value="C:extracellular region"/>
    <property type="evidence" value="ECO:0007669"/>
    <property type="project" value="UniProtKB-SubCell"/>
</dbReference>
<dbReference type="OrthoDB" id="409374at2759"/>
<gene>
    <name evidence="7" type="primary">MEGF6_4</name>
    <name evidence="7" type="ORF">AVEN_11722_1</name>
</gene>
<keyword evidence="3" id="KW-0732">Signal</keyword>